<dbReference type="RefSeq" id="WP_091721862.1">
    <property type="nucleotide sequence ID" value="NZ_FNHS01000023.1"/>
</dbReference>
<evidence type="ECO:0000313" key="2">
    <source>
        <dbReference type="Proteomes" id="UP000198704"/>
    </source>
</evidence>
<dbReference type="OrthoDB" id="8003902at2"/>
<gene>
    <name evidence="1" type="ORF">SAMN05216360_12331</name>
</gene>
<proteinExistence type="predicted"/>
<evidence type="ECO:0000313" key="1">
    <source>
        <dbReference type="EMBL" id="SDO45244.1"/>
    </source>
</evidence>
<dbReference type="AlphaFoldDB" id="A0A1H0JNS2"/>
<dbReference type="STRING" id="582672.SAMN05216360_12331"/>
<name>A0A1H0JNS2_9HYPH</name>
<keyword evidence="2" id="KW-1185">Reference proteome</keyword>
<organism evidence="1 2">
    <name type="scientific">Methylobacterium phyllostachyos</name>
    <dbReference type="NCBI Taxonomy" id="582672"/>
    <lineage>
        <taxon>Bacteria</taxon>
        <taxon>Pseudomonadati</taxon>
        <taxon>Pseudomonadota</taxon>
        <taxon>Alphaproteobacteria</taxon>
        <taxon>Hyphomicrobiales</taxon>
        <taxon>Methylobacteriaceae</taxon>
        <taxon>Methylobacterium</taxon>
    </lineage>
</organism>
<sequence length="60" mass="6650">MSDAEPDAVFRQRLLRVVAEKDRPSAMGVVGAYLEALGRKYGRFRTGVPLKGLDAQSKRD</sequence>
<accession>A0A1H0JNS2</accession>
<reference evidence="2" key="1">
    <citation type="submission" date="2016-10" db="EMBL/GenBank/DDBJ databases">
        <authorList>
            <person name="Varghese N."/>
            <person name="Submissions S."/>
        </authorList>
    </citation>
    <scope>NUCLEOTIDE SEQUENCE [LARGE SCALE GENOMIC DNA]</scope>
    <source>
        <strain evidence="2">BL47</strain>
    </source>
</reference>
<protein>
    <submittedName>
        <fullName evidence="1">Uncharacterized protein</fullName>
    </submittedName>
</protein>
<dbReference type="EMBL" id="FNHS01000023">
    <property type="protein sequence ID" value="SDO45244.1"/>
    <property type="molecule type" value="Genomic_DNA"/>
</dbReference>
<dbReference type="Proteomes" id="UP000198704">
    <property type="component" value="Unassembled WGS sequence"/>
</dbReference>